<reference evidence="1 2" key="1">
    <citation type="journal article" date="2019" name="Int. J. Syst. Evol. Microbiol.">
        <title>The Global Catalogue of Microorganisms (GCM) 10K type strain sequencing project: providing services to taxonomists for standard genome sequencing and annotation.</title>
        <authorList>
            <consortium name="The Broad Institute Genomics Platform"/>
            <consortium name="The Broad Institute Genome Sequencing Center for Infectious Disease"/>
            <person name="Wu L."/>
            <person name="Ma J."/>
        </authorList>
    </citation>
    <scope>NUCLEOTIDE SEQUENCE [LARGE SCALE GENOMIC DNA]</scope>
    <source>
        <strain evidence="1 2">JCM 15089</strain>
    </source>
</reference>
<comment type="caution">
    <text evidence="1">The sequence shown here is derived from an EMBL/GenBank/DDBJ whole genome shotgun (WGS) entry which is preliminary data.</text>
</comment>
<evidence type="ECO:0008006" key="3">
    <source>
        <dbReference type="Google" id="ProtNLM"/>
    </source>
</evidence>
<proteinExistence type="predicted"/>
<gene>
    <name evidence="1" type="ORF">GCM10008942_28820</name>
</gene>
<accession>A0ABN1EZ24</accession>
<dbReference type="Proteomes" id="UP001499951">
    <property type="component" value="Unassembled WGS sequence"/>
</dbReference>
<evidence type="ECO:0000313" key="2">
    <source>
        <dbReference type="Proteomes" id="UP001499951"/>
    </source>
</evidence>
<evidence type="ECO:0000313" key="1">
    <source>
        <dbReference type="EMBL" id="GAA0578138.1"/>
    </source>
</evidence>
<dbReference type="EMBL" id="BAAADD010000007">
    <property type="protein sequence ID" value="GAA0578138.1"/>
    <property type="molecule type" value="Genomic_DNA"/>
</dbReference>
<name>A0ABN1EZ24_9PROT</name>
<keyword evidence="2" id="KW-1185">Reference proteome</keyword>
<organism evidence="1 2">
    <name type="scientific">Rhizomicrobium electricum</name>
    <dbReference type="NCBI Taxonomy" id="480070"/>
    <lineage>
        <taxon>Bacteria</taxon>
        <taxon>Pseudomonadati</taxon>
        <taxon>Pseudomonadota</taxon>
        <taxon>Alphaproteobacteria</taxon>
        <taxon>Micropepsales</taxon>
        <taxon>Micropepsaceae</taxon>
        <taxon>Rhizomicrobium</taxon>
    </lineage>
</organism>
<sequence length="392" mass="42932">MVEKRFFQGFWGAVLALGLLALAAQLLLAKVGELDLDSVIDRQRAAPPGSVLFSSAVNQQAFAYKTKLYDRIAPDVVAVGSSRAMQVRSQFFKGRFVNVGGASNNVAELEKVAHHIAAGHRPGLVVLFVDQWWLNRRYPEASAPAQTPPFPRIVSADLLTQAAHALLRGNWIAQSFRSPNLGIYALVSNEGFSSDGSFYYLGTTTGMHAFQDARFSDTFARIAGDRDRMQKASEPDPVLVGRMCRTIGVFKRSAGHVVLVMPPFAGAVWNQMKKGGYEYMEKGAAELRRCSPDTPLFDFTSPQTIDGASDCEFVDGFHGGDVVYARMLRAIAGRDPAAARYLDSAFVGSFIRDYAGAASGMSLYLDPRRKEVDFQKLGCHKPRPALHAMEKP</sequence>
<protein>
    <recommendedName>
        <fullName evidence="3">SGNH/GDSL hydrolase family protein</fullName>
    </recommendedName>
</protein>